<comment type="similarity">
    <text evidence="2 18">Belongs to the cation transport ATPase (P-type) (TC 3.A.3) family. Type IB subfamily.</text>
</comment>
<evidence type="ECO:0000256" key="4">
    <source>
        <dbReference type="ARBA" id="ARBA00022692"/>
    </source>
</evidence>
<keyword evidence="4 18" id="KW-0812">Transmembrane</keyword>
<keyword evidence="15 18" id="KW-0472">Membrane</keyword>
<evidence type="ECO:0000256" key="8">
    <source>
        <dbReference type="ARBA" id="ARBA00022796"/>
    </source>
</evidence>
<dbReference type="InterPro" id="IPR059000">
    <property type="entry name" value="ATPase_P-type_domA"/>
</dbReference>
<keyword evidence="10" id="KW-0460">Magnesium</keyword>
<evidence type="ECO:0000256" key="3">
    <source>
        <dbReference type="ARBA" id="ARBA00022448"/>
    </source>
</evidence>
<dbReference type="GO" id="GO:0005524">
    <property type="term" value="F:ATP binding"/>
    <property type="evidence" value="ECO:0007669"/>
    <property type="project" value="UniProtKB-UniRule"/>
</dbReference>
<comment type="subcellular location">
    <subcellularLocation>
        <location evidence="18">Cell membrane</location>
    </subcellularLocation>
    <subcellularLocation>
        <location evidence="1">Endomembrane system</location>
        <topology evidence="1">Multi-pass membrane protein</topology>
    </subcellularLocation>
</comment>
<protein>
    <recommendedName>
        <fullName evidence="16">P-type Cu(2+) transporter</fullName>
        <ecNumber evidence="16">7.2.2.9</ecNumber>
    </recommendedName>
</protein>
<feature type="transmembrane region" description="Helical" evidence="18">
    <location>
        <begin position="782"/>
        <end position="802"/>
    </location>
</feature>
<dbReference type="InterPro" id="IPR006122">
    <property type="entry name" value="HMA_Cu_ion-bd"/>
</dbReference>
<dbReference type="SFLD" id="SFLDF00027">
    <property type="entry name" value="p-type_atpase"/>
    <property type="match status" value="1"/>
</dbReference>
<dbReference type="SUPFAM" id="SSF81653">
    <property type="entry name" value="Calcium ATPase, transduction domain A"/>
    <property type="match status" value="1"/>
</dbReference>
<comment type="catalytic activity">
    <reaction evidence="17">
        <text>Cu(2+)(in) + ATP + H2O = Cu(2+)(out) + ADP + phosphate + H(+)</text>
        <dbReference type="Rhea" id="RHEA:10376"/>
        <dbReference type="ChEBI" id="CHEBI:15377"/>
        <dbReference type="ChEBI" id="CHEBI:15378"/>
        <dbReference type="ChEBI" id="CHEBI:29036"/>
        <dbReference type="ChEBI" id="CHEBI:30616"/>
        <dbReference type="ChEBI" id="CHEBI:43474"/>
        <dbReference type="ChEBI" id="CHEBI:456216"/>
        <dbReference type="EC" id="7.2.2.9"/>
    </reaction>
</comment>
<evidence type="ECO:0000256" key="1">
    <source>
        <dbReference type="ARBA" id="ARBA00004127"/>
    </source>
</evidence>
<dbReference type="RefSeq" id="WP_175152826.1">
    <property type="nucleotide sequence ID" value="NZ_CADIKK010000035.1"/>
</dbReference>
<feature type="transmembrane region" description="Helical" evidence="18">
    <location>
        <begin position="167"/>
        <end position="190"/>
    </location>
</feature>
<name>A0A6S7C8H8_9BURK</name>
<evidence type="ECO:0000256" key="2">
    <source>
        <dbReference type="ARBA" id="ARBA00006024"/>
    </source>
</evidence>
<evidence type="ECO:0000256" key="10">
    <source>
        <dbReference type="ARBA" id="ARBA00022842"/>
    </source>
</evidence>
<dbReference type="GO" id="GO:0043682">
    <property type="term" value="F:P-type divalent copper transporter activity"/>
    <property type="evidence" value="ECO:0007669"/>
    <property type="project" value="UniProtKB-EC"/>
</dbReference>
<feature type="transmembrane region" description="Helical" evidence="18">
    <location>
        <begin position="440"/>
        <end position="460"/>
    </location>
</feature>
<keyword evidence="9 18" id="KW-0067">ATP-binding</keyword>
<keyword evidence="11" id="KW-1278">Translocase</keyword>
<dbReference type="Pfam" id="PF00403">
    <property type="entry name" value="HMA"/>
    <property type="match status" value="2"/>
</dbReference>
<dbReference type="InterPro" id="IPR044492">
    <property type="entry name" value="P_typ_ATPase_HD_dom"/>
</dbReference>
<evidence type="ECO:0000256" key="18">
    <source>
        <dbReference type="RuleBase" id="RU362081"/>
    </source>
</evidence>
<evidence type="ECO:0000256" key="7">
    <source>
        <dbReference type="ARBA" id="ARBA00022741"/>
    </source>
</evidence>
<evidence type="ECO:0000313" key="20">
    <source>
        <dbReference type="EMBL" id="CAB3803527.1"/>
    </source>
</evidence>
<dbReference type="GO" id="GO:0005507">
    <property type="term" value="F:copper ion binding"/>
    <property type="evidence" value="ECO:0007669"/>
    <property type="project" value="InterPro"/>
</dbReference>
<evidence type="ECO:0000259" key="19">
    <source>
        <dbReference type="PROSITE" id="PS50846"/>
    </source>
</evidence>
<dbReference type="InterPro" id="IPR006121">
    <property type="entry name" value="HMA_dom"/>
</dbReference>
<evidence type="ECO:0000256" key="12">
    <source>
        <dbReference type="ARBA" id="ARBA00022989"/>
    </source>
</evidence>
<dbReference type="Pfam" id="PF00122">
    <property type="entry name" value="E1-E2_ATPase"/>
    <property type="match status" value="1"/>
</dbReference>
<dbReference type="PRINTS" id="PR00943">
    <property type="entry name" value="CUATPASE"/>
</dbReference>
<accession>A0A6S7C8H8</accession>
<dbReference type="InterPro" id="IPR027256">
    <property type="entry name" value="P-typ_ATPase_IB"/>
</dbReference>
<reference evidence="20 21" key="1">
    <citation type="submission" date="2020-04" db="EMBL/GenBank/DDBJ databases">
        <authorList>
            <person name="De Canck E."/>
        </authorList>
    </citation>
    <scope>NUCLEOTIDE SEQUENCE [LARGE SCALE GENOMIC DNA]</scope>
    <source>
        <strain evidence="20 21">LMG 28614</strain>
    </source>
</reference>
<dbReference type="PANTHER" id="PTHR43520:SF8">
    <property type="entry name" value="P-TYPE CU(+) TRANSPORTER"/>
    <property type="match status" value="1"/>
</dbReference>
<dbReference type="InterPro" id="IPR036412">
    <property type="entry name" value="HAD-like_sf"/>
</dbReference>
<evidence type="ECO:0000256" key="6">
    <source>
        <dbReference type="ARBA" id="ARBA00022737"/>
    </source>
</evidence>
<dbReference type="AlphaFoldDB" id="A0A6S7C8H8"/>
<keyword evidence="21" id="KW-1185">Reference proteome</keyword>
<dbReference type="NCBIfam" id="TIGR01512">
    <property type="entry name" value="ATPase-IB2_Cd"/>
    <property type="match status" value="1"/>
</dbReference>
<evidence type="ECO:0000313" key="21">
    <source>
        <dbReference type="Proteomes" id="UP000494365"/>
    </source>
</evidence>
<dbReference type="InterPro" id="IPR008250">
    <property type="entry name" value="ATPase_P-typ_transduc_dom_A_sf"/>
</dbReference>
<dbReference type="NCBIfam" id="TIGR01525">
    <property type="entry name" value="ATPase-IB_hvy"/>
    <property type="match status" value="1"/>
</dbReference>
<feature type="domain" description="HMA" evidence="19">
    <location>
        <begin position="87"/>
        <end position="152"/>
    </location>
</feature>
<dbReference type="CDD" id="cd00371">
    <property type="entry name" value="HMA"/>
    <property type="match status" value="2"/>
</dbReference>
<gene>
    <name evidence="20" type="primary">copA_3</name>
    <name evidence="20" type="ORF">LMG28614_05841</name>
</gene>
<evidence type="ECO:0000256" key="16">
    <source>
        <dbReference type="ARBA" id="ARBA00038904"/>
    </source>
</evidence>
<dbReference type="NCBIfam" id="TIGR01494">
    <property type="entry name" value="ATPase_P-type"/>
    <property type="match status" value="1"/>
</dbReference>
<evidence type="ECO:0000256" key="9">
    <source>
        <dbReference type="ARBA" id="ARBA00022840"/>
    </source>
</evidence>
<dbReference type="PROSITE" id="PS50846">
    <property type="entry name" value="HMA_2"/>
    <property type="match status" value="2"/>
</dbReference>
<dbReference type="Gene3D" id="3.40.50.1000">
    <property type="entry name" value="HAD superfamily/HAD-like"/>
    <property type="match status" value="1"/>
</dbReference>
<dbReference type="InterPro" id="IPR018303">
    <property type="entry name" value="ATPase_P-typ_P_site"/>
</dbReference>
<dbReference type="SUPFAM" id="SSF81665">
    <property type="entry name" value="Calcium ATPase, transmembrane domain M"/>
    <property type="match status" value="1"/>
</dbReference>
<dbReference type="InterPro" id="IPR023214">
    <property type="entry name" value="HAD_sf"/>
</dbReference>
<dbReference type="CDD" id="cd02094">
    <property type="entry name" value="P-type_ATPase_Cu-like"/>
    <property type="match status" value="1"/>
</dbReference>
<dbReference type="FunFam" id="2.70.150.10:FF:000002">
    <property type="entry name" value="Copper-transporting ATPase 1, putative"/>
    <property type="match status" value="1"/>
</dbReference>
<keyword evidence="8" id="KW-0187">Copper transport</keyword>
<evidence type="ECO:0000256" key="15">
    <source>
        <dbReference type="ARBA" id="ARBA00023136"/>
    </source>
</evidence>
<feature type="transmembrane region" description="Helical" evidence="18">
    <location>
        <begin position="412"/>
        <end position="434"/>
    </location>
</feature>
<dbReference type="PROSITE" id="PS00154">
    <property type="entry name" value="ATPASE_E1_E2"/>
    <property type="match status" value="1"/>
</dbReference>
<dbReference type="Proteomes" id="UP000494365">
    <property type="component" value="Unassembled WGS sequence"/>
</dbReference>
<keyword evidence="3" id="KW-0813">Transport</keyword>
<sequence length="809" mass="84749">MATQLLNPHAVVAATPTSTITFELPIEGMTCASCVARVEKAIARVPGVTRTSVNLATEKASIEADSLQAQAAVADAVRSAGYEVPEQEIVLRINGMTCASCVARVEKALNKVAGVSSASVNLATEQATIKALAGVSPDVLVSTVQKAGYDATIPESDVEQPPKRDFAAFRVTGAAIFSVPLLVPMVAQWLGGHVMLPIWLSFALATVVQFGFGMRFYKSAYKAVLAKAGNMDLLVALGTSAAYGLSVYEVIAHPGDMGHLYFEASAVVITLVLFGKWLEAKAKRQTTEAIRALNALRPDRARVRIDGTEQEVPLSAVRVGTQVVVRPGERVPVDGTIVEGASSVDESLITGESLPVAMQPGDRVTGGSINVDGLLVVETTAVGAETTLSRIIRLVESAQAEKAPVQRLVDKVSAVFVPTILGIAFLTLVGWMLYSGHVETAILNAVAVLVIACPCALGLATPTAIMAGTGVAARHGILIKDAEALEVAHRINTVAFDKTGTLTVGKPTLVEFRTFGVVRDEALAIAAAIQQGSEHPLAHAVTQAAQADGIAAPKASEVRAIAGRGVQAVVDGRAYTIANARFLREARINVPTEVLAQGDFAQAEGRTVSWLVELGDARKVVALLAFGDTVKDTAADAIDHMRSMKIRTVLLTGDNQGAARAVAEKLGIGEVRAEVLPEDKARVVSELRSSGRTVGMVGDGINDAPALVAADVGIAMATGTDVAMHAAGITLMRGDPALIADAIDISRRTYRKIQQNLFWAFIYNVVGVPLAALGLLSPVVAGAAMAFSSVCVVSNALTLRLWSPDKKRR</sequence>
<evidence type="ECO:0000256" key="5">
    <source>
        <dbReference type="ARBA" id="ARBA00022723"/>
    </source>
</evidence>
<dbReference type="GO" id="GO:0005886">
    <property type="term" value="C:plasma membrane"/>
    <property type="evidence" value="ECO:0007669"/>
    <property type="project" value="UniProtKB-SubCell"/>
</dbReference>
<dbReference type="PRINTS" id="PR00119">
    <property type="entry name" value="CATATPASE"/>
</dbReference>
<dbReference type="SFLD" id="SFLDG00002">
    <property type="entry name" value="C1.7:_P-type_atpase_like"/>
    <property type="match status" value="1"/>
</dbReference>
<evidence type="ECO:0000256" key="17">
    <source>
        <dbReference type="ARBA" id="ARBA00047424"/>
    </source>
</evidence>
<dbReference type="InterPro" id="IPR017969">
    <property type="entry name" value="Heavy-metal-associated_CS"/>
</dbReference>
<dbReference type="SFLD" id="SFLDS00003">
    <property type="entry name" value="Haloacid_Dehalogenase"/>
    <property type="match status" value="1"/>
</dbReference>
<dbReference type="Pfam" id="PF00702">
    <property type="entry name" value="Hydrolase"/>
    <property type="match status" value="1"/>
</dbReference>
<dbReference type="NCBIfam" id="TIGR01511">
    <property type="entry name" value="ATPase-IB1_Cu"/>
    <property type="match status" value="1"/>
</dbReference>
<dbReference type="EC" id="7.2.2.9" evidence="16"/>
<dbReference type="Gene3D" id="3.40.1110.10">
    <property type="entry name" value="Calcium-transporting ATPase, cytoplasmic domain N"/>
    <property type="match status" value="1"/>
</dbReference>
<dbReference type="SUPFAM" id="SSF55008">
    <property type="entry name" value="HMA, heavy metal-associated domain"/>
    <property type="match status" value="2"/>
</dbReference>
<keyword evidence="7 18" id="KW-0547">Nucleotide-binding</keyword>
<evidence type="ECO:0000256" key="14">
    <source>
        <dbReference type="ARBA" id="ARBA00023065"/>
    </source>
</evidence>
<dbReference type="GO" id="GO:0012505">
    <property type="term" value="C:endomembrane system"/>
    <property type="evidence" value="ECO:0007669"/>
    <property type="project" value="UniProtKB-SubCell"/>
</dbReference>
<feature type="transmembrane region" description="Helical" evidence="18">
    <location>
        <begin position="229"/>
        <end position="248"/>
    </location>
</feature>
<dbReference type="InterPro" id="IPR023299">
    <property type="entry name" value="ATPase_P-typ_cyto_dom_N"/>
</dbReference>
<dbReference type="EMBL" id="CADIKK010000035">
    <property type="protein sequence ID" value="CAB3803527.1"/>
    <property type="molecule type" value="Genomic_DNA"/>
</dbReference>
<dbReference type="InterPro" id="IPR001757">
    <property type="entry name" value="P_typ_ATPase"/>
</dbReference>
<evidence type="ECO:0000256" key="11">
    <source>
        <dbReference type="ARBA" id="ARBA00022967"/>
    </source>
</evidence>
<dbReference type="NCBIfam" id="TIGR00003">
    <property type="entry name" value="copper ion binding protein"/>
    <property type="match status" value="2"/>
</dbReference>
<dbReference type="PANTHER" id="PTHR43520">
    <property type="entry name" value="ATP7, ISOFORM B"/>
    <property type="match status" value="1"/>
</dbReference>
<keyword evidence="18" id="KW-1003">Cell membrane</keyword>
<evidence type="ECO:0000256" key="13">
    <source>
        <dbReference type="ARBA" id="ARBA00023008"/>
    </source>
</evidence>
<keyword evidence="6" id="KW-0677">Repeat</keyword>
<keyword evidence="12 18" id="KW-1133">Transmembrane helix</keyword>
<dbReference type="Gene3D" id="2.70.150.10">
    <property type="entry name" value="Calcium-transporting ATPase, cytoplasmic transduction domain A"/>
    <property type="match status" value="1"/>
</dbReference>
<dbReference type="InterPro" id="IPR036163">
    <property type="entry name" value="HMA_dom_sf"/>
</dbReference>
<dbReference type="FunFam" id="3.30.70.100:FF:000005">
    <property type="entry name" value="Copper-exporting P-type ATPase A"/>
    <property type="match status" value="2"/>
</dbReference>
<feature type="domain" description="HMA" evidence="19">
    <location>
        <begin position="20"/>
        <end position="85"/>
    </location>
</feature>
<dbReference type="Gene3D" id="3.30.70.100">
    <property type="match status" value="2"/>
</dbReference>
<dbReference type="GO" id="GO:0016887">
    <property type="term" value="F:ATP hydrolysis activity"/>
    <property type="evidence" value="ECO:0007669"/>
    <property type="project" value="InterPro"/>
</dbReference>
<keyword evidence="5 18" id="KW-0479">Metal-binding</keyword>
<dbReference type="SUPFAM" id="SSF56784">
    <property type="entry name" value="HAD-like"/>
    <property type="match status" value="1"/>
</dbReference>
<feature type="transmembrane region" description="Helical" evidence="18">
    <location>
        <begin position="260"/>
        <end position="278"/>
    </location>
</feature>
<dbReference type="GO" id="GO:0055070">
    <property type="term" value="P:copper ion homeostasis"/>
    <property type="evidence" value="ECO:0007669"/>
    <property type="project" value="TreeGrafter"/>
</dbReference>
<feature type="transmembrane region" description="Helical" evidence="18">
    <location>
        <begin position="757"/>
        <end position="776"/>
    </location>
</feature>
<keyword evidence="14" id="KW-0406">Ion transport</keyword>
<keyword evidence="13" id="KW-0186">Copper</keyword>
<organism evidence="20 21">
    <name type="scientific">Paraburkholderia ultramafica</name>
    <dbReference type="NCBI Taxonomy" id="1544867"/>
    <lineage>
        <taxon>Bacteria</taxon>
        <taxon>Pseudomonadati</taxon>
        <taxon>Pseudomonadota</taxon>
        <taxon>Betaproteobacteria</taxon>
        <taxon>Burkholderiales</taxon>
        <taxon>Burkholderiaceae</taxon>
        <taxon>Paraburkholderia</taxon>
    </lineage>
</organism>
<proteinExistence type="inferred from homology"/>
<feature type="transmembrane region" description="Helical" evidence="18">
    <location>
        <begin position="196"/>
        <end position="217"/>
    </location>
</feature>
<dbReference type="InterPro" id="IPR023298">
    <property type="entry name" value="ATPase_P-typ_TM_dom_sf"/>
</dbReference>
<dbReference type="PROSITE" id="PS01047">
    <property type="entry name" value="HMA_1"/>
    <property type="match status" value="2"/>
</dbReference>